<dbReference type="OrthoDB" id="5771710at2"/>
<dbReference type="Pfam" id="PF13202">
    <property type="entry name" value="EF-hand_5"/>
    <property type="match status" value="1"/>
</dbReference>
<accession>A0A4P7BZM5</accession>
<name>A0A4P7BZM5_9GAMM</name>
<feature type="compositionally biased region" description="Polar residues" evidence="1">
    <location>
        <begin position="28"/>
        <end position="60"/>
    </location>
</feature>
<feature type="chain" id="PRO_5020874528" evidence="2">
    <location>
        <begin position="28"/>
        <end position="132"/>
    </location>
</feature>
<dbReference type="AlphaFoldDB" id="A0A4P7BZM5"/>
<dbReference type="GO" id="GO:0005509">
    <property type="term" value="F:calcium ion binding"/>
    <property type="evidence" value="ECO:0007669"/>
    <property type="project" value="InterPro"/>
</dbReference>
<dbReference type="RefSeq" id="WP_134358945.1">
    <property type="nucleotide sequence ID" value="NZ_CP038033.1"/>
</dbReference>
<dbReference type="PROSITE" id="PS00018">
    <property type="entry name" value="EF_HAND_1"/>
    <property type="match status" value="1"/>
</dbReference>
<dbReference type="EMBL" id="CP038033">
    <property type="protein sequence ID" value="QBQ55688.1"/>
    <property type="molecule type" value="Genomic_DNA"/>
</dbReference>
<evidence type="ECO:0000259" key="3">
    <source>
        <dbReference type="Pfam" id="PF13202"/>
    </source>
</evidence>
<dbReference type="SUPFAM" id="SSF47473">
    <property type="entry name" value="EF-hand"/>
    <property type="match status" value="1"/>
</dbReference>
<organism evidence="4 5">
    <name type="scientific">Nitrosococcus wardiae</name>
    <dbReference type="NCBI Taxonomy" id="1814290"/>
    <lineage>
        <taxon>Bacteria</taxon>
        <taxon>Pseudomonadati</taxon>
        <taxon>Pseudomonadota</taxon>
        <taxon>Gammaproteobacteria</taxon>
        <taxon>Chromatiales</taxon>
        <taxon>Chromatiaceae</taxon>
        <taxon>Nitrosococcus</taxon>
    </lineage>
</organism>
<feature type="compositionally biased region" description="Basic and acidic residues" evidence="1">
    <location>
        <begin position="117"/>
        <end position="132"/>
    </location>
</feature>
<feature type="region of interest" description="Disordered" evidence="1">
    <location>
        <begin position="28"/>
        <end position="132"/>
    </location>
</feature>
<dbReference type="KEGG" id="nwr:E3U44_15100"/>
<gene>
    <name evidence="4" type="ORF">E3U44_15100</name>
</gene>
<proteinExistence type="predicted"/>
<evidence type="ECO:0000313" key="5">
    <source>
        <dbReference type="Proteomes" id="UP000294325"/>
    </source>
</evidence>
<evidence type="ECO:0000256" key="1">
    <source>
        <dbReference type="SAM" id="MobiDB-lite"/>
    </source>
</evidence>
<protein>
    <submittedName>
        <fullName evidence="4">EF-hand domain-containing protein</fullName>
    </submittedName>
</protein>
<reference evidence="4 5" key="1">
    <citation type="submission" date="2019-03" db="EMBL/GenBank/DDBJ databases">
        <title>The genome sequence of Nitrosococcus wardiae strain D1FHST reveals the archetypal metabolic capacity of ammonia-oxidizing Gammaproteobacteria.</title>
        <authorList>
            <person name="Wang L."/>
            <person name="Lim C.K."/>
            <person name="Hanson T.E."/>
            <person name="Dang H."/>
            <person name="Klotz M.G."/>
        </authorList>
    </citation>
    <scope>NUCLEOTIDE SEQUENCE [LARGE SCALE GENOMIC DNA]</scope>
    <source>
        <strain evidence="4 5">D1FHS</strain>
    </source>
</reference>
<dbReference type="Gene3D" id="1.10.238.10">
    <property type="entry name" value="EF-hand"/>
    <property type="match status" value="1"/>
</dbReference>
<feature type="domain" description="EF-hand" evidence="3">
    <location>
        <begin position="50"/>
        <end position="65"/>
    </location>
</feature>
<keyword evidence="2" id="KW-0732">Signal</keyword>
<keyword evidence="5" id="KW-1185">Reference proteome</keyword>
<sequence>MNRKNLLNLISISAAALSLMLANTAFSAGQQTQQRGMEEGQGSTQQSKSFSELDQNQDGSISEEEAENWHTLGSKFDEADRNSDQTIDRSEFSAFERMEGEKSMHPQEGGMGGESMRQQEKDTARERGNYPD</sequence>
<feature type="compositionally biased region" description="Basic and acidic residues" evidence="1">
    <location>
        <begin position="75"/>
        <end position="105"/>
    </location>
</feature>
<dbReference type="InterPro" id="IPR011992">
    <property type="entry name" value="EF-hand-dom_pair"/>
</dbReference>
<feature type="signal peptide" evidence="2">
    <location>
        <begin position="1"/>
        <end position="27"/>
    </location>
</feature>
<dbReference type="InterPro" id="IPR002048">
    <property type="entry name" value="EF_hand_dom"/>
</dbReference>
<dbReference type="InterPro" id="IPR018247">
    <property type="entry name" value="EF_Hand_1_Ca_BS"/>
</dbReference>
<evidence type="ECO:0000256" key="2">
    <source>
        <dbReference type="SAM" id="SignalP"/>
    </source>
</evidence>
<dbReference type="Proteomes" id="UP000294325">
    <property type="component" value="Chromosome"/>
</dbReference>
<evidence type="ECO:0000313" key="4">
    <source>
        <dbReference type="EMBL" id="QBQ55688.1"/>
    </source>
</evidence>